<dbReference type="OrthoDB" id="10572954at2759"/>
<feature type="compositionally biased region" description="Polar residues" evidence="1">
    <location>
        <begin position="49"/>
        <end position="70"/>
    </location>
</feature>
<comment type="caution">
    <text evidence="2">The sequence shown here is derived from an EMBL/GenBank/DDBJ whole genome shotgun (WGS) entry which is preliminary data.</text>
</comment>
<feature type="compositionally biased region" description="Polar residues" evidence="1">
    <location>
        <begin position="80"/>
        <end position="116"/>
    </location>
</feature>
<sequence length="145" mass="16462">MNNSKYSHYSSSSLPRKNTLVILYRKGKVQDALVTYQGRTLSIRRGRSPSIQRNSSLSIRDSRGHSSSIRNLKDHDNDHSSTIINSRRFGNSYSPSIQRNCSPSIRDSRGCSSSIRNPRGHNNDHSLTIMDSRRFSNSHSLSIQR</sequence>
<evidence type="ECO:0000313" key="2">
    <source>
        <dbReference type="EMBL" id="CAG8531802.1"/>
    </source>
</evidence>
<evidence type="ECO:0000313" key="3">
    <source>
        <dbReference type="Proteomes" id="UP000789570"/>
    </source>
</evidence>
<evidence type="ECO:0000256" key="1">
    <source>
        <dbReference type="SAM" id="MobiDB-lite"/>
    </source>
</evidence>
<dbReference type="EMBL" id="CAJVPQ010001098">
    <property type="protein sequence ID" value="CAG8531802.1"/>
    <property type="molecule type" value="Genomic_DNA"/>
</dbReference>
<dbReference type="Proteomes" id="UP000789570">
    <property type="component" value="Unassembled WGS sequence"/>
</dbReference>
<proteinExistence type="predicted"/>
<organism evidence="2 3">
    <name type="scientific">Funneliformis caledonium</name>
    <dbReference type="NCBI Taxonomy" id="1117310"/>
    <lineage>
        <taxon>Eukaryota</taxon>
        <taxon>Fungi</taxon>
        <taxon>Fungi incertae sedis</taxon>
        <taxon>Mucoromycota</taxon>
        <taxon>Glomeromycotina</taxon>
        <taxon>Glomeromycetes</taxon>
        <taxon>Glomerales</taxon>
        <taxon>Glomeraceae</taxon>
        <taxon>Funneliformis</taxon>
    </lineage>
</organism>
<name>A0A9N9AGL2_9GLOM</name>
<gene>
    <name evidence="2" type="ORF">FCALED_LOCUS5211</name>
</gene>
<feature type="non-terminal residue" evidence="2">
    <location>
        <position position="1"/>
    </location>
</feature>
<keyword evidence="3" id="KW-1185">Reference proteome</keyword>
<feature type="region of interest" description="Disordered" evidence="1">
    <location>
        <begin position="45"/>
        <end position="127"/>
    </location>
</feature>
<accession>A0A9N9AGL2</accession>
<dbReference type="AlphaFoldDB" id="A0A9N9AGL2"/>
<protein>
    <submittedName>
        <fullName evidence="2">4375_t:CDS:1</fullName>
    </submittedName>
</protein>
<reference evidence="2" key="1">
    <citation type="submission" date="2021-06" db="EMBL/GenBank/DDBJ databases">
        <authorList>
            <person name="Kallberg Y."/>
            <person name="Tangrot J."/>
            <person name="Rosling A."/>
        </authorList>
    </citation>
    <scope>NUCLEOTIDE SEQUENCE</scope>
    <source>
        <strain evidence="2">UK204</strain>
    </source>
</reference>